<evidence type="ECO:0000256" key="4">
    <source>
        <dbReference type="ARBA" id="ARBA00022691"/>
    </source>
</evidence>
<evidence type="ECO:0000313" key="7">
    <source>
        <dbReference type="EMBL" id="SER86754.1"/>
    </source>
</evidence>
<dbReference type="STRING" id="653930.SAMN05216589_1623"/>
<evidence type="ECO:0000256" key="1">
    <source>
        <dbReference type="ARBA" id="ARBA00010815"/>
    </source>
</evidence>
<accession>A0A031MDP5</accession>
<evidence type="ECO:0000256" key="3">
    <source>
        <dbReference type="ARBA" id="ARBA00022679"/>
    </source>
</evidence>
<dbReference type="Proteomes" id="UP000186904">
    <property type="component" value="Unassembled WGS sequence"/>
</dbReference>
<evidence type="ECO:0000313" key="9">
    <source>
        <dbReference type="Proteomes" id="UP000186599"/>
    </source>
</evidence>
<reference evidence="9 10" key="1">
    <citation type="submission" date="2016-10" db="EMBL/GenBank/DDBJ databases">
        <authorList>
            <person name="de Groot N.N."/>
        </authorList>
    </citation>
    <scope>NUCLEOTIDE SEQUENCE [LARGE SCALE GENOMIC DNA]</scope>
    <source>
        <strain evidence="8 9">CGMCC 1.9095</strain>
        <strain evidence="7 10">DSM 22558</strain>
    </source>
</reference>
<keyword evidence="5" id="KW-0443">Lipid metabolism</keyword>
<dbReference type="InterPro" id="IPR050723">
    <property type="entry name" value="CFA/CMAS"/>
</dbReference>
<evidence type="ECO:0000256" key="5">
    <source>
        <dbReference type="ARBA" id="ARBA00023098"/>
    </source>
</evidence>
<proteinExistence type="inferred from homology"/>
<dbReference type="PIRSF" id="PIRSF003085">
    <property type="entry name" value="CMAS"/>
    <property type="match status" value="1"/>
</dbReference>
<dbReference type="Proteomes" id="UP000186599">
    <property type="component" value="Unassembled WGS sequence"/>
</dbReference>
<dbReference type="PANTHER" id="PTHR43667:SF1">
    <property type="entry name" value="CYCLOPROPANE-FATTY-ACYL-PHOSPHOLIPID SYNTHASE"/>
    <property type="match status" value="1"/>
</dbReference>
<dbReference type="InterPro" id="IPR029063">
    <property type="entry name" value="SAM-dependent_MTases_sf"/>
</dbReference>
<feature type="active site" evidence="6">
    <location>
        <position position="358"/>
    </location>
</feature>
<dbReference type="SUPFAM" id="SSF53335">
    <property type="entry name" value="S-adenosyl-L-methionine-dependent methyltransferases"/>
    <property type="match status" value="1"/>
</dbReference>
<evidence type="ECO:0000256" key="2">
    <source>
        <dbReference type="ARBA" id="ARBA00022603"/>
    </source>
</evidence>
<protein>
    <submittedName>
        <fullName evidence="8">Cyclopropane-fatty-acyl-phospholipid synthase</fullName>
    </submittedName>
</protein>
<keyword evidence="3" id="KW-0808">Transferase</keyword>
<keyword evidence="9" id="KW-1185">Reference proteome</keyword>
<dbReference type="CDD" id="cd02440">
    <property type="entry name" value="AdoMet_MTases"/>
    <property type="match status" value="1"/>
</dbReference>
<comment type="similarity">
    <text evidence="1">Belongs to the CFA/CMAS family.</text>
</comment>
<gene>
    <name evidence="8" type="ORF">SAMN04487855_1690</name>
    <name evidence="7" type="ORF">SAMN05216589_1623</name>
</gene>
<evidence type="ECO:0000313" key="10">
    <source>
        <dbReference type="Proteomes" id="UP000186904"/>
    </source>
</evidence>
<dbReference type="OrthoDB" id="9782855at2"/>
<dbReference type="RefSeq" id="WP_036991633.1">
    <property type="nucleotide sequence ID" value="NZ_FOGN01000002.1"/>
</dbReference>
<sequence>MFAQFSETLGALQLPLRVVVKGGPTLDLGPDPRVTLLINDLGLLQEMQNPTLDKLGAAYIDQRLDIQGNIMDVIAVADRLSKGLLGDNTEPAPERTEHDKQMDAEAISYHYDLSNDFYALWLDPQMVYSCGYFRNPEDSLATAQTQKLDHLCRKLRLKPGEHLLDVGCGWGGLARHAARYYDVQVHGITLSKAQLALAQARSEAAGLTDRVTLELRDYRDLAGRENYDKIVSVGMFEHVGHANLGAYFKILFEQVKPGGLVMNHGITAKYIDGRQVGRGAGKFIGRYVFPHGELPHLSMAIASMSEQGLEVLDVESLRLHYARTLEHWSGNLEHHLEQAGQLVSDKTLRIWRIYLAGCAYGFKRNWMNIHQILAVKPLADGTHHVPWTREDLYR</sequence>
<keyword evidence="4" id="KW-0949">S-adenosyl-L-methionine</keyword>
<dbReference type="PANTHER" id="PTHR43667">
    <property type="entry name" value="CYCLOPROPANE-FATTY-ACYL-PHOSPHOLIPID SYNTHASE"/>
    <property type="match status" value="1"/>
</dbReference>
<dbReference type="InterPro" id="IPR003333">
    <property type="entry name" value="CMAS"/>
</dbReference>
<dbReference type="NCBIfam" id="NF040703">
    <property type="entry name" value="cyclopro_CfaB"/>
    <property type="match status" value="1"/>
</dbReference>
<dbReference type="InterPro" id="IPR048027">
    <property type="entry name" value="CfaB-like"/>
</dbReference>
<evidence type="ECO:0000313" key="8">
    <source>
        <dbReference type="EMBL" id="SFL94029.1"/>
    </source>
</evidence>
<dbReference type="GO" id="GO:0008168">
    <property type="term" value="F:methyltransferase activity"/>
    <property type="evidence" value="ECO:0007669"/>
    <property type="project" value="UniProtKB-KW"/>
</dbReference>
<evidence type="ECO:0000256" key="6">
    <source>
        <dbReference type="PIRSR" id="PIRSR003085-1"/>
    </source>
</evidence>
<dbReference type="AlphaFoldDB" id="A0A031MDP5"/>
<dbReference type="EMBL" id="FOGN01000002">
    <property type="protein sequence ID" value="SER86754.1"/>
    <property type="molecule type" value="Genomic_DNA"/>
</dbReference>
<name>A0A031MDP5_9GAMM</name>
<dbReference type="GO" id="GO:0008610">
    <property type="term" value="P:lipid biosynthetic process"/>
    <property type="evidence" value="ECO:0007669"/>
    <property type="project" value="InterPro"/>
</dbReference>
<dbReference type="Pfam" id="PF02353">
    <property type="entry name" value="CMAS"/>
    <property type="match status" value="1"/>
</dbReference>
<dbReference type="GO" id="GO:0032259">
    <property type="term" value="P:methylation"/>
    <property type="evidence" value="ECO:0007669"/>
    <property type="project" value="UniProtKB-KW"/>
</dbReference>
<dbReference type="Gene3D" id="3.40.50.150">
    <property type="entry name" value="Vaccinia Virus protein VP39"/>
    <property type="match status" value="1"/>
</dbReference>
<keyword evidence="2" id="KW-0489">Methyltransferase</keyword>
<dbReference type="EMBL" id="FOUA01000002">
    <property type="protein sequence ID" value="SFL94029.1"/>
    <property type="molecule type" value="Genomic_DNA"/>
</dbReference>
<organism evidence="8 9">
    <name type="scientific">Halopseudomonas bauzanensis</name>
    <dbReference type="NCBI Taxonomy" id="653930"/>
    <lineage>
        <taxon>Bacteria</taxon>
        <taxon>Pseudomonadati</taxon>
        <taxon>Pseudomonadota</taxon>
        <taxon>Gammaproteobacteria</taxon>
        <taxon>Pseudomonadales</taxon>
        <taxon>Pseudomonadaceae</taxon>
        <taxon>Halopseudomonas</taxon>
    </lineage>
</organism>